<dbReference type="EMBL" id="ADBJ01000051">
    <property type="protein sequence ID" value="EFA75703.1"/>
    <property type="molecule type" value="Genomic_DNA"/>
</dbReference>
<comment type="function">
    <text evidence="7">Mitochondrial ribosome (mitoribosome) assembly factor. Binds at the interface of the head and body domains of the mitochondrial small ribosomal subunit (mt-SSU), occluding the mRNA channel and preventing compaction of the head domain towards the body. Probable inactive methyltransferase: retains the characteristic folding and ability to bind S-adenosyl-L-methionine, but it probably lost its methyltransferase activity.</text>
</comment>
<keyword evidence="11" id="KW-1185">Reference proteome</keyword>
<evidence type="ECO:0000256" key="1">
    <source>
        <dbReference type="ARBA" id="ARBA00004173"/>
    </source>
</evidence>
<evidence type="ECO:0000313" key="11">
    <source>
        <dbReference type="Proteomes" id="UP000001396"/>
    </source>
</evidence>
<keyword evidence="4" id="KW-0408">Iron</keyword>
<feature type="compositionally biased region" description="Basic and acidic residues" evidence="9">
    <location>
        <begin position="881"/>
        <end position="903"/>
    </location>
</feature>
<dbReference type="InterPro" id="IPR029063">
    <property type="entry name" value="SAM-dependent_MTases_sf"/>
</dbReference>
<feature type="region of interest" description="Disordered" evidence="9">
    <location>
        <begin position="256"/>
        <end position="279"/>
    </location>
</feature>
<keyword evidence="6" id="KW-0496">Mitochondrion</keyword>
<evidence type="ECO:0000256" key="4">
    <source>
        <dbReference type="ARBA" id="ARBA00023004"/>
    </source>
</evidence>
<evidence type="ECO:0000256" key="7">
    <source>
        <dbReference type="ARBA" id="ARBA00045681"/>
    </source>
</evidence>
<comment type="subcellular location">
    <subcellularLocation>
        <location evidence="1">Mitochondrion</location>
    </subcellularLocation>
</comment>
<feature type="region of interest" description="Disordered" evidence="9">
    <location>
        <begin position="1085"/>
        <end position="1108"/>
    </location>
</feature>
<dbReference type="FunCoup" id="D3BSD0">
    <property type="interactions" value="491"/>
</dbReference>
<feature type="region of interest" description="Disordered" evidence="9">
    <location>
        <begin position="881"/>
        <end position="909"/>
    </location>
</feature>
<dbReference type="GO" id="GO:0003735">
    <property type="term" value="F:structural constituent of ribosome"/>
    <property type="evidence" value="ECO:0007669"/>
    <property type="project" value="TreeGrafter"/>
</dbReference>
<feature type="coiled-coil region" evidence="8">
    <location>
        <begin position="1043"/>
        <end position="1070"/>
    </location>
</feature>
<keyword evidence="5" id="KW-0411">Iron-sulfur</keyword>
<evidence type="ECO:0000256" key="2">
    <source>
        <dbReference type="ARBA" id="ARBA00022723"/>
    </source>
</evidence>
<dbReference type="OMA" id="YACTHRV"/>
<dbReference type="SUPFAM" id="SSF53335">
    <property type="entry name" value="S-adenosyl-L-methionine-dependent methyltransferases"/>
    <property type="match status" value="1"/>
</dbReference>
<dbReference type="GO" id="GO:0006412">
    <property type="term" value="P:translation"/>
    <property type="evidence" value="ECO:0007669"/>
    <property type="project" value="InterPro"/>
</dbReference>
<feature type="region of interest" description="Disordered" evidence="9">
    <location>
        <begin position="400"/>
        <end position="435"/>
    </location>
</feature>
<dbReference type="GO" id="GO:0051536">
    <property type="term" value="F:iron-sulfur cluster binding"/>
    <property type="evidence" value="ECO:0007669"/>
    <property type="project" value="UniProtKB-KW"/>
</dbReference>
<name>D3BSD0_HETP5</name>
<evidence type="ECO:0000256" key="3">
    <source>
        <dbReference type="ARBA" id="ARBA00022946"/>
    </source>
</evidence>
<proteinExistence type="predicted"/>
<evidence type="ECO:0000313" key="10">
    <source>
        <dbReference type="EMBL" id="EFA75703.1"/>
    </source>
</evidence>
<feature type="region of interest" description="Disordered" evidence="9">
    <location>
        <begin position="150"/>
        <end position="176"/>
    </location>
</feature>
<dbReference type="PANTHER" id="PTHR13184">
    <property type="entry name" value="37S RIBOSOMAL PROTEIN S22"/>
    <property type="match status" value="1"/>
</dbReference>
<dbReference type="Proteomes" id="UP000001396">
    <property type="component" value="Unassembled WGS sequence"/>
</dbReference>
<dbReference type="PANTHER" id="PTHR13184:SF5">
    <property type="entry name" value="METHYLTRANSFERASE-LIKE PROTEIN 17, MITOCHONDRIAL"/>
    <property type="match status" value="1"/>
</dbReference>
<accession>D3BSD0</accession>
<dbReference type="GO" id="GO:0046872">
    <property type="term" value="F:metal ion binding"/>
    <property type="evidence" value="ECO:0007669"/>
    <property type="project" value="UniProtKB-KW"/>
</dbReference>
<organism evidence="10 11">
    <name type="scientific">Heterostelium pallidum (strain ATCC 26659 / Pp 5 / PN500)</name>
    <name type="common">Cellular slime mold</name>
    <name type="synonym">Polysphondylium pallidum</name>
    <dbReference type="NCBI Taxonomy" id="670386"/>
    <lineage>
        <taxon>Eukaryota</taxon>
        <taxon>Amoebozoa</taxon>
        <taxon>Evosea</taxon>
        <taxon>Eumycetozoa</taxon>
        <taxon>Dictyostelia</taxon>
        <taxon>Acytosteliales</taxon>
        <taxon>Acytosteliaceae</taxon>
        <taxon>Heterostelium</taxon>
    </lineage>
</organism>
<dbReference type="InParanoid" id="D3BSD0"/>
<reference evidence="10 11" key="1">
    <citation type="journal article" date="2011" name="Genome Res.">
        <title>Phylogeny-wide analysis of social amoeba genomes highlights ancient origins for complex intercellular communication.</title>
        <authorList>
            <person name="Heidel A.J."/>
            <person name="Lawal H.M."/>
            <person name="Felder M."/>
            <person name="Schilde C."/>
            <person name="Helps N.R."/>
            <person name="Tunggal B."/>
            <person name="Rivero F."/>
            <person name="John U."/>
            <person name="Schleicher M."/>
            <person name="Eichinger L."/>
            <person name="Platzer M."/>
            <person name="Noegel A.A."/>
            <person name="Schaap P."/>
            <person name="Gloeckner G."/>
        </authorList>
    </citation>
    <scope>NUCLEOTIDE SEQUENCE [LARGE SCALE GENOMIC DNA]</scope>
    <source>
        <strain evidence="11">ATCC 26659 / Pp 5 / PN500</strain>
    </source>
</reference>
<dbReference type="InterPro" id="IPR052571">
    <property type="entry name" value="Mt_RNA_Methyltransferase"/>
</dbReference>
<dbReference type="GO" id="GO:0008168">
    <property type="term" value="F:methyltransferase activity"/>
    <property type="evidence" value="ECO:0007669"/>
    <property type="project" value="InterPro"/>
</dbReference>
<dbReference type="GeneID" id="31366225"/>
<keyword evidence="8" id="KW-0175">Coiled coil</keyword>
<feature type="compositionally biased region" description="Acidic residues" evidence="9">
    <location>
        <begin position="410"/>
        <end position="430"/>
    </location>
</feature>
<dbReference type="GO" id="GO:0005763">
    <property type="term" value="C:mitochondrial small ribosomal subunit"/>
    <property type="evidence" value="ECO:0007669"/>
    <property type="project" value="TreeGrafter"/>
</dbReference>
<evidence type="ECO:0000256" key="6">
    <source>
        <dbReference type="ARBA" id="ARBA00023128"/>
    </source>
</evidence>
<comment type="caution">
    <text evidence="10">The sequence shown here is derived from an EMBL/GenBank/DDBJ whole genome shotgun (WGS) entry which is preliminary data.</text>
</comment>
<feature type="compositionally biased region" description="Polar residues" evidence="9">
    <location>
        <begin position="1088"/>
        <end position="1108"/>
    </location>
</feature>
<evidence type="ECO:0000256" key="5">
    <source>
        <dbReference type="ARBA" id="ARBA00023014"/>
    </source>
</evidence>
<keyword evidence="3" id="KW-0809">Transit peptide</keyword>
<feature type="region of interest" description="Disordered" evidence="9">
    <location>
        <begin position="927"/>
        <end position="953"/>
    </location>
</feature>
<dbReference type="STRING" id="670386.D3BSD0"/>
<gene>
    <name evidence="10" type="ORF">PPL_10756</name>
</gene>
<dbReference type="RefSeq" id="XP_020427837.1">
    <property type="nucleotide sequence ID" value="XM_020581521.1"/>
</dbReference>
<evidence type="ECO:0000256" key="8">
    <source>
        <dbReference type="SAM" id="Coils"/>
    </source>
</evidence>
<sequence>MFLSRKAFQFVGVSTSSNLKQYPNILVPISNHYNESLSLSLSYSYSTTTSSSSTSKVVRSSKGVKVKPSISIARKRLIKLSSVKNALNKKNEKSEDGSVEPLSADNIKTTKVEKPKLILTTTTGEEDVKPKIKKETLAQKIERLEREIDEEMKHRKKGVKPSQTPHGEDPEERVDVPIGEEDKSDIDREMRRKFWAAQMTMRESLKKDGGEYLFEEKDYNDTEIGYNELGKKLMSSKERERARLIAERQQRQLDILAKRAQSPEKYSNLPTPDEYEDGEDAAVADGDDDLLEDIDYDDGLPDMTRIEVESNIPPNQELIEEFMERQKQDLIKRAEDNAEDEFEKKRKLKRIEFMANKLALKEKQRLERLARLGIVNDNIVEIEPELFKRFQAGEITEDEMKEISKKQMEQEEEQGEDGEDGEEADEEDDGERSKSRDYQFLKHWKIGSIEIPPLLKRKIAQSLKGNSTQQLRLDAQELSENLRERTRSKIIDKHTPFKVAPEEKPVITYGKGQALAYIAHRMPGVYACTHRVFQEVATRLPNFKPETMLDYGSGPGTVIWSARETWPSLKSIRAIEPSGFMIDTAKKMLEGSTNGIVWSQLVSPPTTQAYQSDIVVASYVLSELPDEATREKVVTELWKNVKPSGILVLVEPGTPIGFSLIRSMRQLLLDLPAEPVTIHKQNYAQVLSPCPHSGRCPMGHNSWCHFSQRVVRPLFQKLAKGPRSTVSFEDEKYSYIVMSKMVRSTIPNQLEKQHEIYGEEEEQPKKLWSRINAPPFKRGGHVTMDVCSPEGDLKRVTIAKSHGKQLYKEARKSFWSDSLIINESKVNWIQSRTQIVETTEQLEAEQLAMKEKIKNLKSITFKNSDAQKEINKVIAEIESKPSEKKKQQLEEASKVKKTGKDNDWMNDLGNDDRKMLERLVKEGKFSSSGKGLFGGEEDDAASESPKLHQDYREMSKDESIQFVDDAKNQQDQQQLLNPTLDLDDVTVFRDSSKARKAMRSKLLDDIDIFTTQNLQPEQLEEMNQFKQSKSKKAKQPKKGTMEAFLLEEEQNNETNTIDDLESQILEKQRKQQLQMTSMVEGVYGMGLNTKNNRNQKKVNTSTLSIKKK</sequence>
<dbReference type="AlphaFoldDB" id="D3BSD0"/>
<dbReference type="Pfam" id="PF09243">
    <property type="entry name" value="Rsm22"/>
    <property type="match status" value="1"/>
</dbReference>
<dbReference type="InterPro" id="IPR015324">
    <property type="entry name" value="Ribosomal_Rsm22-like"/>
</dbReference>
<dbReference type="Gene3D" id="3.40.50.150">
    <property type="entry name" value="Vaccinia Virus protein VP39"/>
    <property type="match status" value="1"/>
</dbReference>
<keyword evidence="2" id="KW-0479">Metal-binding</keyword>
<protein>
    <submittedName>
        <fullName evidence="10">Uncharacterized protein</fullName>
    </submittedName>
</protein>
<evidence type="ECO:0000256" key="9">
    <source>
        <dbReference type="SAM" id="MobiDB-lite"/>
    </source>
</evidence>